<gene>
    <name evidence="2" type="primary">P0637D03.17</name>
</gene>
<dbReference type="EMBL" id="AP003633">
    <property type="protein sequence ID" value="BAD45401.1"/>
    <property type="molecule type" value="Genomic_DNA"/>
</dbReference>
<feature type="region of interest" description="Disordered" evidence="1">
    <location>
        <begin position="83"/>
        <end position="110"/>
    </location>
</feature>
<sequence length="331" mass="37047">MPQRASPPPPPVLQPTVPTLLRRSQVWAPISAVSWPQSAPPLSRSMGSPSPTRSTWSPTSVTLAFATPTRPRSFAEVVLSPARVNASSPPAQPPPRAKLKSTFTMPSPRRDAYRRAYEMEERRSSPPRYTTLHRAFTPPEPGWTVVRSCRRRRGGEHSSPDHRPDSWRQGRGTGRRVALSLEEFKARTRGRSFVCLARDHRASVCQDPPRCFVCNRSSHRARYCNFRPPVCPSPKPTRPPPSKNRARSPLPPLLRHPPPTTLRRRCSPPTPRDSTPSSPPLPLLHRRQVPEILLPPPPSGIMAQLGDPETRPLEDIVFIPTSHAIDAELRE</sequence>
<feature type="compositionally biased region" description="Basic and acidic residues" evidence="1">
    <location>
        <begin position="155"/>
        <end position="168"/>
    </location>
</feature>
<evidence type="ECO:0008006" key="4">
    <source>
        <dbReference type="Google" id="ProtNLM"/>
    </source>
</evidence>
<reference evidence="3" key="2">
    <citation type="journal article" date="2008" name="Nucleic Acids Res.">
        <title>The rice annotation project database (RAP-DB): 2008 update.</title>
        <authorList>
            <consortium name="The rice annotation project (RAP)"/>
        </authorList>
    </citation>
    <scope>GENOME REANNOTATION</scope>
    <source>
        <strain evidence="3">cv. Nipponbare</strain>
    </source>
</reference>
<dbReference type="AlphaFoldDB" id="Q655W6"/>
<feature type="compositionally biased region" description="Pro residues" evidence="1">
    <location>
        <begin position="229"/>
        <end position="242"/>
    </location>
</feature>
<feature type="region of interest" description="Disordered" evidence="1">
    <location>
        <begin position="35"/>
        <end position="58"/>
    </location>
</feature>
<feature type="compositionally biased region" description="Pro residues" evidence="1">
    <location>
        <begin position="249"/>
        <end position="260"/>
    </location>
</feature>
<proteinExistence type="predicted"/>
<evidence type="ECO:0000313" key="3">
    <source>
        <dbReference type="Proteomes" id="UP000000763"/>
    </source>
</evidence>
<feature type="region of interest" description="Disordered" evidence="1">
    <location>
        <begin position="225"/>
        <end position="308"/>
    </location>
</feature>
<accession>Q655W6</accession>
<protein>
    <recommendedName>
        <fullName evidence="4">CCHC-type domain-containing protein</fullName>
    </recommendedName>
</protein>
<organism evidence="2 3">
    <name type="scientific">Oryza sativa subsp. japonica</name>
    <name type="common">Rice</name>
    <dbReference type="NCBI Taxonomy" id="39947"/>
    <lineage>
        <taxon>Eukaryota</taxon>
        <taxon>Viridiplantae</taxon>
        <taxon>Streptophyta</taxon>
        <taxon>Embryophyta</taxon>
        <taxon>Tracheophyta</taxon>
        <taxon>Spermatophyta</taxon>
        <taxon>Magnoliopsida</taxon>
        <taxon>Liliopsida</taxon>
        <taxon>Poales</taxon>
        <taxon>Poaceae</taxon>
        <taxon>BOP clade</taxon>
        <taxon>Oryzoideae</taxon>
        <taxon>Oryzeae</taxon>
        <taxon>Oryzinae</taxon>
        <taxon>Oryza</taxon>
        <taxon>Oryza sativa</taxon>
    </lineage>
</organism>
<evidence type="ECO:0000313" key="2">
    <source>
        <dbReference type="EMBL" id="BAD45401.1"/>
    </source>
</evidence>
<feature type="region of interest" description="Disordered" evidence="1">
    <location>
        <begin position="150"/>
        <end position="174"/>
    </location>
</feature>
<dbReference type="Proteomes" id="UP000000763">
    <property type="component" value="Chromosome 6"/>
</dbReference>
<evidence type="ECO:0000256" key="1">
    <source>
        <dbReference type="SAM" id="MobiDB-lite"/>
    </source>
</evidence>
<feature type="compositionally biased region" description="Low complexity" evidence="1">
    <location>
        <begin position="48"/>
        <end position="58"/>
    </location>
</feature>
<name>Q655W6_ORYSJ</name>
<reference evidence="3" key="1">
    <citation type="journal article" date="2005" name="Nature">
        <title>The map-based sequence of the rice genome.</title>
        <authorList>
            <consortium name="International rice genome sequencing project (IRGSP)"/>
            <person name="Matsumoto T."/>
            <person name="Wu J."/>
            <person name="Kanamori H."/>
            <person name="Katayose Y."/>
            <person name="Fujisawa M."/>
            <person name="Namiki N."/>
            <person name="Mizuno H."/>
            <person name="Yamamoto K."/>
            <person name="Antonio B.A."/>
            <person name="Baba T."/>
            <person name="Sakata K."/>
            <person name="Nagamura Y."/>
            <person name="Aoki H."/>
            <person name="Arikawa K."/>
            <person name="Arita K."/>
            <person name="Bito T."/>
            <person name="Chiden Y."/>
            <person name="Fujitsuka N."/>
            <person name="Fukunaka R."/>
            <person name="Hamada M."/>
            <person name="Harada C."/>
            <person name="Hayashi A."/>
            <person name="Hijishita S."/>
            <person name="Honda M."/>
            <person name="Hosokawa S."/>
            <person name="Ichikawa Y."/>
            <person name="Idonuma A."/>
            <person name="Iijima M."/>
            <person name="Ikeda M."/>
            <person name="Ikeno M."/>
            <person name="Ito K."/>
            <person name="Ito S."/>
            <person name="Ito T."/>
            <person name="Ito Y."/>
            <person name="Ito Y."/>
            <person name="Iwabuchi A."/>
            <person name="Kamiya K."/>
            <person name="Karasawa W."/>
            <person name="Kurita K."/>
            <person name="Katagiri S."/>
            <person name="Kikuta A."/>
            <person name="Kobayashi H."/>
            <person name="Kobayashi N."/>
            <person name="Machita K."/>
            <person name="Maehara T."/>
            <person name="Masukawa M."/>
            <person name="Mizubayashi T."/>
            <person name="Mukai Y."/>
            <person name="Nagasaki H."/>
            <person name="Nagata Y."/>
            <person name="Naito S."/>
            <person name="Nakashima M."/>
            <person name="Nakama Y."/>
            <person name="Nakamichi Y."/>
            <person name="Nakamura M."/>
            <person name="Meguro A."/>
            <person name="Negishi M."/>
            <person name="Ohta I."/>
            <person name="Ohta T."/>
            <person name="Okamoto M."/>
            <person name="Ono N."/>
            <person name="Saji S."/>
            <person name="Sakaguchi M."/>
            <person name="Sakai K."/>
            <person name="Shibata M."/>
            <person name="Shimokawa T."/>
            <person name="Song J."/>
            <person name="Takazaki Y."/>
            <person name="Terasawa K."/>
            <person name="Tsugane M."/>
            <person name="Tsuji K."/>
            <person name="Ueda S."/>
            <person name="Waki K."/>
            <person name="Yamagata H."/>
            <person name="Yamamoto M."/>
            <person name="Yamamoto S."/>
            <person name="Yamane H."/>
            <person name="Yoshiki S."/>
            <person name="Yoshihara R."/>
            <person name="Yukawa K."/>
            <person name="Zhong H."/>
            <person name="Yano M."/>
            <person name="Yuan Q."/>
            <person name="Ouyang S."/>
            <person name="Liu J."/>
            <person name="Jones K.M."/>
            <person name="Gansberger K."/>
            <person name="Moffat K."/>
            <person name="Hill J."/>
            <person name="Bera J."/>
            <person name="Fadrosh D."/>
            <person name="Jin S."/>
            <person name="Johri S."/>
            <person name="Kim M."/>
            <person name="Overton L."/>
            <person name="Reardon M."/>
            <person name="Tsitrin T."/>
            <person name="Vuong H."/>
            <person name="Weaver B."/>
            <person name="Ciecko A."/>
            <person name="Tallon L."/>
            <person name="Jackson J."/>
            <person name="Pai G."/>
            <person name="Aken S.V."/>
            <person name="Utterback T."/>
            <person name="Reidmuller S."/>
            <person name="Feldblyum T."/>
            <person name="Hsiao J."/>
            <person name="Zismann V."/>
            <person name="Iobst S."/>
            <person name="de Vazeille A.R."/>
            <person name="Buell C.R."/>
            <person name="Ying K."/>
            <person name="Li Y."/>
            <person name="Lu T."/>
            <person name="Huang Y."/>
            <person name="Zhao Q."/>
            <person name="Feng Q."/>
            <person name="Zhang L."/>
            <person name="Zhu J."/>
            <person name="Weng Q."/>
            <person name="Mu J."/>
            <person name="Lu Y."/>
            <person name="Fan D."/>
            <person name="Liu Y."/>
            <person name="Guan J."/>
            <person name="Zhang Y."/>
            <person name="Yu S."/>
            <person name="Liu X."/>
            <person name="Zhang Y."/>
            <person name="Hong G."/>
            <person name="Han B."/>
            <person name="Choisne N."/>
            <person name="Demange N."/>
            <person name="Orjeda G."/>
            <person name="Samain S."/>
            <person name="Cattolico L."/>
            <person name="Pelletier E."/>
            <person name="Couloux A."/>
            <person name="Segurens B."/>
            <person name="Wincker P."/>
            <person name="D'Hont A."/>
            <person name="Scarpelli C."/>
            <person name="Weissenbach J."/>
            <person name="Salanoubat M."/>
            <person name="Quetier F."/>
            <person name="Yu Y."/>
            <person name="Kim H.R."/>
            <person name="Rambo T."/>
            <person name="Currie J."/>
            <person name="Collura K."/>
            <person name="Luo M."/>
            <person name="Yang T."/>
            <person name="Ammiraju J.S.S."/>
            <person name="Engler F."/>
            <person name="Soderlund C."/>
            <person name="Wing R.A."/>
            <person name="Palmer L.E."/>
            <person name="de la Bastide M."/>
            <person name="Spiegel L."/>
            <person name="Nascimento L."/>
            <person name="Zutavern T."/>
            <person name="O'Shaughnessy A."/>
            <person name="Dike S."/>
            <person name="Dedhia N."/>
            <person name="Preston R."/>
            <person name="Balija V."/>
            <person name="McCombie W.R."/>
            <person name="Chow T."/>
            <person name="Chen H."/>
            <person name="Chung M."/>
            <person name="Chen C."/>
            <person name="Shaw J."/>
            <person name="Wu H."/>
            <person name="Hsiao K."/>
            <person name="Chao Y."/>
            <person name="Chu M."/>
            <person name="Cheng C."/>
            <person name="Hour A."/>
            <person name="Lee P."/>
            <person name="Lin S."/>
            <person name="Lin Y."/>
            <person name="Liou J."/>
            <person name="Liu S."/>
            <person name="Hsing Y."/>
            <person name="Raghuvanshi S."/>
            <person name="Mohanty A."/>
            <person name="Bharti A.K."/>
            <person name="Gaur A."/>
            <person name="Gupta V."/>
            <person name="Kumar D."/>
            <person name="Ravi V."/>
            <person name="Vij S."/>
            <person name="Kapur A."/>
            <person name="Khurana P."/>
            <person name="Khurana P."/>
            <person name="Khurana J.P."/>
            <person name="Tyagi A.K."/>
            <person name="Gaikwad K."/>
            <person name="Singh A."/>
            <person name="Dalal V."/>
            <person name="Srivastava S."/>
            <person name="Dixit A."/>
            <person name="Pal A.K."/>
            <person name="Ghazi I.A."/>
            <person name="Yadav M."/>
            <person name="Pandit A."/>
            <person name="Bhargava A."/>
            <person name="Sureshbabu K."/>
            <person name="Batra K."/>
            <person name="Sharma T.R."/>
            <person name="Mohapatra T."/>
            <person name="Singh N.K."/>
            <person name="Messing J."/>
            <person name="Nelson A.B."/>
            <person name="Fuks G."/>
            <person name="Kavchok S."/>
            <person name="Keizer G."/>
            <person name="Linton E."/>
            <person name="Llaca V."/>
            <person name="Song R."/>
            <person name="Tanyolac B."/>
            <person name="Young S."/>
            <person name="Ho-Il K."/>
            <person name="Hahn J.H."/>
            <person name="Sangsakoo G."/>
            <person name="Vanavichit A."/>
            <person name="de Mattos Luiz.A.T."/>
            <person name="Zimmer P.D."/>
            <person name="Malone G."/>
            <person name="Dellagostin O."/>
            <person name="de Oliveira A.C."/>
            <person name="Bevan M."/>
            <person name="Bancroft I."/>
            <person name="Minx P."/>
            <person name="Cordum H."/>
            <person name="Wilson R."/>
            <person name="Cheng Z."/>
            <person name="Jin W."/>
            <person name="Jiang J."/>
            <person name="Leong S.A."/>
            <person name="Iwama H."/>
            <person name="Gojobori T."/>
            <person name="Itoh T."/>
            <person name="Niimura Y."/>
            <person name="Fujii Y."/>
            <person name="Habara T."/>
            <person name="Sakai H."/>
            <person name="Sato Y."/>
            <person name="Wilson G."/>
            <person name="Kumar K."/>
            <person name="McCouch S."/>
            <person name="Juretic N."/>
            <person name="Hoen D."/>
            <person name="Wright S."/>
            <person name="Bruskiewich R."/>
            <person name="Bureau T."/>
            <person name="Miyao A."/>
            <person name="Hirochika H."/>
            <person name="Nishikawa T."/>
            <person name="Kadowaki K."/>
            <person name="Sugiura M."/>
            <person name="Burr B."/>
            <person name="Sasaki T."/>
        </authorList>
    </citation>
    <scope>NUCLEOTIDE SEQUENCE [LARGE SCALE GENOMIC DNA]</scope>
    <source>
        <strain evidence="3">cv. Nipponbare</strain>
    </source>
</reference>